<dbReference type="AlphaFoldDB" id="A0A494VXK7"/>
<accession>A0A494VXK7</accession>
<keyword evidence="2" id="KW-0732">Signal</keyword>
<protein>
    <submittedName>
        <fullName evidence="4">DUF2807 domain-containing protein</fullName>
    </submittedName>
</protein>
<reference evidence="4 5" key="1">
    <citation type="submission" date="2018-05" db="EMBL/GenBank/DDBJ databases">
        <title>Complete Genome Sequence of the Nonylphenol-Degrading Bacterium Sphingobium amiense DSM 16289T.</title>
        <authorList>
            <person name="Ootsuka M."/>
            <person name="Nishizawa T."/>
            <person name="Ohta H."/>
        </authorList>
    </citation>
    <scope>NUCLEOTIDE SEQUENCE [LARGE SCALE GENOMIC DNA]</scope>
    <source>
        <strain evidence="4 5">DSM 16289</strain>
    </source>
</reference>
<sequence>MRPTAPALIPVLMVSAMAMVPAACSRESGSGRHEDSGPPADPAAWASLKGFTAIEATGPDNVIVTRGDFSVRAEGEQKVLDRLDIRVDGDRLEIGRRKRMGMSWSDDRGATIRVSLPAIRSVEATGSGDVEVDRADGEGFTAELTGSGNVKVAAMQVRSLKAEITGSGDMSVAGAAESVDVSVTGSGNFSGESLKAGRGEASILGSGDVGFASDGPVDISIMGSGNVTVKGKAQCKQSIMGSGEARCAP</sequence>
<evidence type="ECO:0000256" key="2">
    <source>
        <dbReference type="SAM" id="SignalP"/>
    </source>
</evidence>
<dbReference type="Gene3D" id="2.160.20.120">
    <property type="match status" value="1"/>
</dbReference>
<dbReference type="Pfam" id="PF10988">
    <property type="entry name" value="DUF2807"/>
    <property type="match status" value="1"/>
</dbReference>
<organism evidence="4 5">
    <name type="scientific">Sphingobium amiense</name>
    <dbReference type="NCBI Taxonomy" id="135719"/>
    <lineage>
        <taxon>Bacteria</taxon>
        <taxon>Pseudomonadati</taxon>
        <taxon>Pseudomonadota</taxon>
        <taxon>Alphaproteobacteria</taxon>
        <taxon>Sphingomonadales</taxon>
        <taxon>Sphingomonadaceae</taxon>
        <taxon>Sphingobium</taxon>
    </lineage>
</organism>
<gene>
    <name evidence="4" type="ORF">SAMIE_1006140</name>
</gene>
<feature type="region of interest" description="Disordered" evidence="1">
    <location>
        <begin position="25"/>
        <end position="44"/>
    </location>
</feature>
<evidence type="ECO:0000256" key="1">
    <source>
        <dbReference type="SAM" id="MobiDB-lite"/>
    </source>
</evidence>
<dbReference type="InterPro" id="IPR021255">
    <property type="entry name" value="DUF2807"/>
</dbReference>
<name>A0A494VXK7_9SPHN</name>
<proteinExistence type="predicted"/>
<dbReference type="Proteomes" id="UP000279959">
    <property type="component" value="Chromosome"/>
</dbReference>
<dbReference type="KEGG" id="sami:SAMIE_1006140"/>
<keyword evidence="5" id="KW-1185">Reference proteome</keyword>
<feature type="signal peptide" evidence="2">
    <location>
        <begin position="1"/>
        <end position="18"/>
    </location>
</feature>
<dbReference type="EMBL" id="AP018664">
    <property type="protein sequence ID" value="BBD97113.1"/>
    <property type="molecule type" value="Genomic_DNA"/>
</dbReference>
<feature type="domain" description="Putative auto-transporter adhesin head GIN" evidence="3">
    <location>
        <begin position="51"/>
        <end position="233"/>
    </location>
</feature>
<evidence type="ECO:0000259" key="3">
    <source>
        <dbReference type="Pfam" id="PF10988"/>
    </source>
</evidence>
<dbReference type="RefSeq" id="WP_066704247.1">
    <property type="nucleotide sequence ID" value="NZ_AP018664.1"/>
</dbReference>
<evidence type="ECO:0000313" key="5">
    <source>
        <dbReference type="Proteomes" id="UP000279959"/>
    </source>
</evidence>
<feature type="chain" id="PRO_5019724442" evidence="2">
    <location>
        <begin position="19"/>
        <end position="249"/>
    </location>
</feature>
<evidence type="ECO:0000313" key="4">
    <source>
        <dbReference type="EMBL" id="BBD97113.1"/>
    </source>
</evidence>